<dbReference type="RefSeq" id="WP_254470911.1">
    <property type="nucleotide sequence ID" value="NZ_CP113432.1"/>
</dbReference>
<evidence type="ECO:0000256" key="4">
    <source>
        <dbReference type="ARBA" id="ARBA00022475"/>
    </source>
</evidence>
<feature type="transmembrane region" description="Helical" evidence="8">
    <location>
        <begin position="199"/>
        <end position="219"/>
    </location>
</feature>
<dbReference type="InterPro" id="IPR000515">
    <property type="entry name" value="MetI-like"/>
</dbReference>
<proteinExistence type="inferred from homology"/>
<accession>A0ABY7A3E7</accession>
<feature type="transmembrane region" description="Helical" evidence="8">
    <location>
        <begin position="376"/>
        <end position="400"/>
    </location>
</feature>
<keyword evidence="11" id="KW-1185">Reference proteome</keyword>
<evidence type="ECO:0000256" key="6">
    <source>
        <dbReference type="ARBA" id="ARBA00022989"/>
    </source>
</evidence>
<evidence type="ECO:0000256" key="5">
    <source>
        <dbReference type="ARBA" id="ARBA00022692"/>
    </source>
</evidence>
<feature type="transmembrane region" description="Helical" evidence="8">
    <location>
        <begin position="31"/>
        <end position="54"/>
    </location>
</feature>
<dbReference type="PANTHER" id="PTHR42929:SF5">
    <property type="entry name" value="ABC TRANSPORTER PERMEASE PROTEIN"/>
    <property type="match status" value="1"/>
</dbReference>
<feature type="transmembrane region" description="Helical" evidence="8">
    <location>
        <begin position="225"/>
        <end position="243"/>
    </location>
</feature>
<keyword evidence="7 8" id="KW-0472">Membrane</keyword>
<dbReference type="Gene3D" id="1.10.3720.10">
    <property type="entry name" value="MetI-like"/>
    <property type="match status" value="1"/>
</dbReference>
<name>A0ABY7A3E7_9PSED</name>
<sequence length="411" mass="44994">MIMAEASMASAKQKPHLAGEKRKRVLAMAPALPLVAFIFVFFIVPLSTVFYYAVQDDVISKSLPHTTAVLEDWNRSLPLPDSAYRAAIMDFKALYESGNVGALSQRIGIQFVGGRALVEQTIRRLNKSEGEDWKGRLEAANPAWKNSTIWEVIADGSGSTSLIYFRWSIDRLKQVDSSGKVSEQKGYAFLDMFARTATISLGVTLLTVLLGYPLAYVLVESRGKVGGLLLLLVLVPFWTSLLVRSMSWVVLLQSNGVINLLIQCLGLSHESIQLLYTRFATVTAMTQIQLPFTVLPMYSVMKTIPRTHVRAARSLGAGPIVAHATVYFPQALPGIAAGALLTFILCLGYYITPALVGGASDQMASYYIARFVNEELNWGLASALSVILTVTAVIISIPLCRQIMKRNGGRI</sequence>
<comment type="similarity">
    <text evidence="2">Belongs to the binding-protein-dependent transport system permease family. CysTW subfamily.</text>
</comment>
<evidence type="ECO:0000256" key="3">
    <source>
        <dbReference type="ARBA" id="ARBA00022448"/>
    </source>
</evidence>
<gene>
    <name evidence="10" type="ORF">OU419_05985</name>
</gene>
<dbReference type="PANTHER" id="PTHR42929">
    <property type="entry name" value="INNER MEMBRANE ABC TRANSPORTER PERMEASE PROTEIN YDCU-RELATED-RELATED"/>
    <property type="match status" value="1"/>
</dbReference>
<dbReference type="CDD" id="cd06261">
    <property type="entry name" value="TM_PBP2"/>
    <property type="match status" value="1"/>
</dbReference>
<evidence type="ECO:0000313" key="10">
    <source>
        <dbReference type="EMBL" id="WAI50805.1"/>
    </source>
</evidence>
<organism evidence="10 11">
    <name type="scientific">Pseudomonas triclosanedens</name>
    <dbReference type="NCBI Taxonomy" id="2961893"/>
    <lineage>
        <taxon>Bacteria</taxon>
        <taxon>Pseudomonadati</taxon>
        <taxon>Pseudomonadota</taxon>
        <taxon>Gammaproteobacteria</taxon>
        <taxon>Pseudomonadales</taxon>
        <taxon>Pseudomonadaceae</taxon>
        <taxon>Pseudomonas</taxon>
    </lineage>
</organism>
<keyword evidence="6 8" id="KW-1133">Transmembrane helix</keyword>
<dbReference type="SUPFAM" id="SSF161098">
    <property type="entry name" value="MetI-like"/>
    <property type="match status" value="1"/>
</dbReference>
<dbReference type="PROSITE" id="PS50928">
    <property type="entry name" value="ABC_TM1"/>
    <property type="match status" value="1"/>
</dbReference>
<dbReference type="InterPro" id="IPR035906">
    <property type="entry name" value="MetI-like_sf"/>
</dbReference>
<evidence type="ECO:0000256" key="1">
    <source>
        <dbReference type="ARBA" id="ARBA00004651"/>
    </source>
</evidence>
<reference evidence="10" key="1">
    <citation type="submission" date="2022-11" db="EMBL/GenBank/DDBJ databases">
        <title>Pseudomonas triclosanedens sp. nov., a triclosan degrader isolated from activated sludge.</title>
        <authorList>
            <person name="Yin Y."/>
            <person name="Lu Z."/>
        </authorList>
    </citation>
    <scope>NUCLEOTIDE SEQUENCE</scope>
    <source>
        <strain evidence="10">ZM23</strain>
    </source>
</reference>
<dbReference type="Pfam" id="PF00528">
    <property type="entry name" value="BPD_transp_1"/>
    <property type="match status" value="1"/>
</dbReference>
<keyword evidence="4" id="KW-1003">Cell membrane</keyword>
<protein>
    <submittedName>
        <fullName evidence="10">ABC transporter permease</fullName>
    </submittedName>
</protein>
<evidence type="ECO:0000256" key="7">
    <source>
        <dbReference type="ARBA" id="ARBA00023136"/>
    </source>
</evidence>
<keyword evidence="5 8" id="KW-0812">Transmembrane</keyword>
<keyword evidence="3 8" id="KW-0813">Transport</keyword>
<evidence type="ECO:0000313" key="11">
    <source>
        <dbReference type="Proteomes" id="UP001163624"/>
    </source>
</evidence>
<evidence type="ECO:0000256" key="8">
    <source>
        <dbReference type="RuleBase" id="RU363032"/>
    </source>
</evidence>
<evidence type="ECO:0000259" key="9">
    <source>
        <dbReference type="PROSITE" id="PS50928"/>
    </source>
</evidence>
<dbReference type="EMBL" id="CP113432">
    <property type="protein sequence ID" value="WAI50805.1"/>
    <property type="molecule type" value="Genomic_DNA"/>
</dbReference>
<dbReference type="Proteomes" id="UP001163624">
    <property type="component" value="Chromosome"/>
</dbReference>
<feature type="transmembrane region" description="Helical" evidence="8">
    <location>
        <begin position="335"/>
        <end position="356"/>
    </location>
</feature>
<feature type="domain" description="ABC transmembrane type-1" evidence="9">
    <location>
        <begin position="193"/>
        <end position="399"/>
    </location>
</feature>
<evidence type="ECO:0000256" key="2">
    <source>
        <dbReference type="ARBA" id="ARBA00007069"/>
    </source>
</evidence>
<comment type="subcellular location">
    <subcellularLocation>
        <location evidence="1 8">Cell membrane</location>
        <topology evidence="1 8">Multi-pass membrane protein</topology>
    </subcellularLocation>
</comment>